<evidence type="ECO:0000256" key="1">
    <source>
        <dbReference type="ARBA" id="ARBA00012493"/>
    </source>
</evidence>
<dbReference type="PANTHER" id="PTHR34072">
    <property type="entry name" value="ENZYMATIC POLYPROTEIN-RELATED"/>
    <property type="match status" value="1"/>
</dbReference>
<evidence type="ECO:0000256" key="6">
    <source>
        <dbReference type="ARBA" id="ARBA00022801"/>
    </source>
</evidence>
<dbReference type="InterPro" id="IPR041373">
    <property type="entry name" value="RT_RNaseH"/>
</dbReference>
<dbReference type="Pfam" id="PF17917">
    <property type="entry name" value="RT_RNaseH"/>
    <property type="match status" value="1"/>
</dbReference>
<keyword evidence="7" id="KW-0695">RNA-directed DNA polymerase</keyword>
<keyword evidence="3" id="KW-0548">Nucleotidyltransferase</keyword>
<dbReference type="EC" id="2.7.7.49" evidence="1"/>
<keyword evidence="4" id="KW-0540">Nuclease</keyword>
<proteinExistence type="predicted"/>
<feature type="domain" description="Reverse transcriptase RNase H-like" evidence="8">
    <location>
        <begin position="298"/>
        <end position="387"/>
    </location>
</feature>
<keyword evidence="2" id="KW-0808">Transferase</keyword>
<dbReference type="AlphaFoldDB" id="A5BCQ8"/>
<dbReference type="FunFam" id="3.30.70.270:FF:000020">
    <property type="entry name" value="Transposon Tf2-6 polyprotein-like Protein"/>
    <property type="match status" value="1"/>
</dbReference>
<dbReference type="EMBL" id="AM454757">
    <property type="protein sequence ID" value="CAN72236.1"/>
    <property type="molecule type" value="Genomic_DNA"/>
</dbReference>
<dbReference type="PANTHER" id="PTHR34072:SF57">
    <property type="entry name" value="RNA-DIRECTED DNA POLYMERASE"/>
    <property type="match status" value="1"/>
</dbReference>
<dbReference type="InterPro" id="IPR043128">
    <property type="entry name" value="Rev_trsase/Diguanyl_cyclase"/>
</dbReference>
<reference evidence="9" key="1">
    <citation type="journal article" date="2007" name="PLoS ONE">
        <title>The first genome sequence of an elite grapevine cultivar (Pinot noir Vitis vinifera L.): coping with a highly heterozygous genome.</title>
        <authorList>
            <person name="Velasco R."/>
            <person name="Zharkikh A."/>
            <person name="Troggio M."/>
            <person name="Cartwright D.A."/>
            <person name="Cestaro A."/>
            <person name="Pruss D."/>
            <person name="Pindo M."/>
            <person name="FitzGerald L.M."/>
            <person name="Vezzulli S."/>
            <person name="Reid J."/>
            <person name="Malacarne G."/>
            <person name="Iliev D."/>
            <person name="Coppola G."/>
            <person name="Wardell B."/>
            <person name="Micheletti D."/>
            <person name="Macalma T."/>
            <person name="Facci M."/>
            <person name="Mitchell J.T."/>
            <person name="Perazzolli M."/>
            <person name="Eldredge G."/>
            <person name="Gatto P."/>
            <person name="Oyzerski R."/>
            <person name="Moretto M."/>
            <person name="Gutin N."/>
            <person name="Stefanini M."/>
            <person name="Chen Y."/>
            <person name="Segala C."/>
            <person name="Davenport C."/>
            <person name="Dematte L."/>
            <person name="Mraz A."/>
            <person name="Battilana J."/>
            <person name="Stormo K."/>
            <person name="Costa F."/>
            <person name="Tao Q."/>
            <person name="Si-Ammour A."/>
            <person name="Harkins T."/>
            <person name="Lackey A."/>
            <person name="Perbost C."/>
            <person name="Taillon B."/>
            <person name="Stella A."/>
            <person name="Solovyev V."/>
            <person name="Fawcett J.A."/>
            <person name="Sterck L."/>
            <person name="Vandepoele K."/>
            <person name="Grando S.M."/>
            <person name="Toppo S."/>
            <person name="Moser C."/>
            <person name="Lanchbury J."/>
            <person name="Bogden R."/>
            <person name="Skolnick M."/>
            <person name="Sgaramella V."/>
            <person name="Bhatnagar S.K."/>
            <person name="Fontana P."/>
            <person name="Gutin A."/>
            <person name="Van de Peer Y."/>
            <person name="Salamini F."/>
            <person name="Viola R."/>
        </authorList>
    </citation>
    <scope>NUCLEOTIDE SEQUENCE</scope>
</reference>
<evidence type="ECO:0000313" key="9">
    <source>
        <dbReference type="EMBL" id="CAN72236.1"/>
    </source>
</evidence>
<dbReference type="InterPro" id="IPR021109">
    <property type="entry name" value="Peptidase_aspartic_dom_sf"/>
</dbReference>
<dbReference type="CDD" id="cd09274">
    <property type="entry name" value="RNase_HI_RT_Ty3"/>
    <property type="match status" value="1"/>
</dbReference>
<sequence length="513" mass="59550">MGDKTLEILEVLKQVKINIPLLDMIKQVPAYAKFLKDLCTVKRRIKLSKKTFLIEQVSAIIENKAMVKYKDPEDRSIKVPRGVAEDVLVQVEKFYYPMDFVMLDTKPLKKGMNYVPIILGRPFLATANLSYGNMTVEMNVFNLCKQPMYHDDVENEEACLIEALVQEHIEKLMEENIDEFFSTIIKEECVQEKCHFMETSGVVLGHIISKEGIQVDPAKIELISKLPSPTTIKEVRQFLGHAGFYRRFIQDFSKISQPLCALLLKDAEFIWTKACQEAVKRLKLLLTTAPIVRPPYWSLPFELMCDASDYAVGVILGQREDGKPYVKNYTTTEKKLLAVVFVLDKFRNYLLGISIVIFTDHSALKYLLNKKDAKARLIRWIILLQEFNIQIKDKQGVENVVANHLSRVKVESHFEEAQINDEFPDDALCAVEKLPWFANIVNYLATGELLSEWNMETKKYFLSWEKHYAWDDPYLYKFCPYQIMQRCVPENEQQDILRMCYVITTQKVLFDSL</sequence>
<keyword evidence="6" id="KW-0378">Hydrolase</keyword>
<dbReference type="SUPFAM" id="SSF56672">
    <property type="entry name" value="DNA/RNA polymerases"/>
    <property type="match status" value="1"/>
</dbReference>
<dbReference type="InterPro" id="IPR043502">
    <property type="entry name" value="DNA/RNA_pol_sf"/>
</dbReference>
<evidence type="ECO:0000256" key="3">
    <source>
        <dbReference type="ARBA" id="ARBA00022695"/>
    </source>
</evidence>
<name>A5BCQ8_VITVI</name>
<accession>A5BCQ8</accession>
<protein>
    <recommendedName>
        <fullName evidence="1">RNA-directed DNA polymerase</fullName>
        <ecNumber evidence="1">2.7.7.49</ecNumber>
    </recommendedName>
</protein>
<dbReference type="GO" id="GO:0016787">
    <property type="term" value="F:hydrolase activity"/>
    <property type="evidence" value="ECO:0007669"/>
    <property type="project" value="UniProtKB-KW"/>
</dbReference>
<organism evidence="9">
    <name type="scientific">Vitis vinifera</name>
    <name type="common">Grape</name>
    <dbReference type="NCBI Taxonomy" id="29760"/>
    <lineage>
        <taxon>Eukaryota</taxon>
        <taxon>Viridiplantae</taxon>
        <taxon>Streptophyta</taxon>
        <taxon>Embryophyta</taxon>
        <taxon>Tracheophyta</taxon>
        <taxon>Spermatophyta</taxon>
        <taxon>Magnoliopsida</taxon>
        <taxon>eudicotyledons</taxon>
        <taxon>Gunneridae</taxon>
        <taxon>Pentapetalae</taxon>
        <taxon>rosids</taxon>
        <taxon>Vitales</taxon>
        <taxon>Vitaceae</taxon>
        <taxon>Viteae</taxon>
        <taxon>Vitis</taxon>
    </lineage>
</organism>
<dbReference type="GO" id="GO:0003964">
    <property type="term" value="F:RNA-directed DNA polymerase activity"/>
    <property type="evidence" value="ECO:0007669"/>
    <property type="project" value="UniProtKB-KW"/>
</dbReference>
<dbReference type="Gene3D" id="2.40.70.10">
    <property type="entry name" value="Acid Proteases"/>
    <property type="match status" value="1"/>
</dbReference>
<evidence type="ECO:0000256" key="7">
    <source>
        <dbReference type="ARBA" id="ARBA00022918"/>
    </source>
</evidence>
<dbReference type="GO" id="GO:0004519">
    <property type="term" value="F:endonuclease activity"/>
    <property type="evidence" value="ECO:0007669"/>
    <property type="project" value="UniProtKB-KW"/>
</dbReference>
<gene>
    <name evidence="9" type="ORF">VITISV_032806</name>
</gene>
<keyword evidence="5" id="KW-0255">Endonuclease</keyword>
<evidence type="ECO:0000256" key="4">
    <source>
        <dbReference type="ARBA" id="ARBA00022722"/>
    </source>
</evidence>
<evidence type="ECO:0000256" key="2">
    <source>
        <dbReference type="ARBA" id="ARBA00022679"/>
    </source>
</evidence>
<evidence type="ECO:0000259" key="8">
    <source>
        <dbReference type="Pfam" id="PF17917"/>
    </source>
</evidence>
<dbReference type="Gene3D" id="3.30.70.270">
    <property type="match status" value="1"/>
</dbReference>
<evidence type="ECO:0000256" key="5">
    <source>
        <dbReference type="ARBA" id="ARBA00022759"/>
    </source>
</evidence>